<organism evidence="1 2">
    <name type="scientific">Oedothorax gibbosus</name>
    <dbReference type="NCBI Taxonomy" id="931172"/>
    <lineage>
        <taxon>Eukaryota</taxon>
        <taxon>Metazoa</taxon>
        <taxon>Ecdysozoa</taxon>
        <taxon>Arthropoda</taxon>
        <taxon>Chelicerata</taxon>
        <taxon>Arachnida</taxon>
        <taxon>Araneae</taxon>
        <taxon>Araneomorphae</taxon>
        <taxon>Entelegynae</taxon>
        <taxon>Araneoidea</taxon>
        <taxon>Linyphiidae</taxon>
        <taxon>Erigoninae</taxon>
        <taxon>Oedothorax</taxon>
    </lineage>
</organism>
<evidence type="ECO:0000313" key="1">
    <source>
        <dbReference type="EMBL" id="KAG8173823.1"/>
    </source>
</evidence>
<evidence type="ECO:0000313" key="2">
    <source>
        <dbReference type="Proteomes" id="UP000827092"/>
    </source>
</evidence>
<dbReference type="Proteomes" id="UP000827092">
    <property type="component" value="Unassembled WGS sequence"/>
</dbReference>
<reference evidence="1 2" key="1">
    <citation type="journal article" date="2022" name="Nat. Ecol. Evol.">
        <title>A masculinizing supergene underlies an exaggerated male reproductive morph in a spider.</title>
        <authorList>
            <person name="Hendrickx F."/>
            <person name="De Corte Z."/>
            <person name="Sonet G."/>
            <person name="Van Belleghem S.M."/>
            <person name="Kostlbacher S."/>
            <person name="Vangestel C."/>
        </authorList>
    </citation>
    <scope>NUCLEOTIDE SEQUENCE [LARGE SCALE GENOMIC DNA]</scope>
    <source>
        <strain evidence="1">W744_W776</strain>
    </source>
</reference>
<dbReference type="EMBL" id="JAFNEN010001470">
    <property type="protein sequence ID" value="KAG8173823.1"/>
    <property type="molecule type" value="Genomic_DNA"/>
</dbReference>
<keyword evidence="2" id="KW-1185">Reference proteome</keyword>
<name>A0AAV6TQA0_9ARAC</name>
<dbReference type="AlphaFoldDB" id="A0AAV6TQA0"/>
<comment type="caution">
    <text evidence="1">The sequence shown here is derived from an EMBL/GenBank/DDBJ whole genome shotgun (WGS) entry which is preliminary data.</text>
</comment>
<proteinExistence type="predicted"/>
<accession>A0AAV6TQA0</accession>
<gene>
    <name evidence="1" type="ORF">JTE90_016312</name>
</gene>
<sequence>MENLQIYESIIRHLAAKPISTLTFHLKSVQVAFSNGSECSMKWDLSLRLFLISLQQVHIQRQEKTTPDCIRSLLGYFSLLGWQIGECVTFEKDNLELAIEFS</sequence>
<protein>
    <submittedName>
        <fullName evidence="1">Uncharacterized protein</fullName>
    </submittedName>
</protein>